<keyword evidence="2" id="KW-1185">Reference proteome</keyword>
<dbReference type="AlphaFoldDB" id="W5SWR1"/>
<dbReference type="HOGENOM" id="CLU_1341126_0_0_12"/>
<gene>
    <name evidence="1" type="ORF">BCO_0024300</name>
</gene>
<dbReference type="Proteomes" id="UP000019330">
    <property type="component" value="Plasmid unnamed"/>
</dbReference>
<geneLocation type="plasmid" evidence="1 2">
    <name>unnamed</name>
</geneLocation>
<organism evidence="1">
    <name type="scientific">Borrelia coriaceae ATCC 43381</name>
    <dbReference type="NCBI Taxonomy" id="1408429"/>
    <lineage>
        <taxon>Bacteria</taxon>
        <taxon>Pseudomonadati</taxon>
        <taxon>Spirochaetota</taxon>
        <taxon>Spirochaetia</taxon>
        <taxon>Spirochaetales</taxon>
        <taxon>Borreliaceae</taxon>
        <taxon>Borrelia</taxon>
    </lineage>
</organism>
<dbReference type="RefSeq" id="WP_025408487.1">
    <property type="nucleotide sequence ID" value="NZ_CP005746.1"/>
</dbReference>
<name>W5SWR1_9SPIR</name>
<sequence>MHAISPVFNELSGVLVLFKRKLENQRVAFPSCELNMNLKGALSEIYYPSDLEKVYDALGYDVEIVRTLGQIFDKLDFSSLYDRDTRTVVNLLNSFIRIGHSIRILFDNVLNKTKLDMLKFRDAGDLKRITNYLVQFIDAVKDLISRIKNGMVLAASKTDAEGVIRALNGSILASHDVRLRSMLRNIHGLLLNMMELIELNMAII</sequence>
<protein>
    <submittedName>
        <fullName evidence="1">Uncharacterized protein</fullName>
    </submittedName>
</protein>
<keyword evidence="1" id="KW-0614">Plasmid</keyword>
<accession>W5SWR1</accession>
<proteinExistence type="predicted"/>
<evidence type="ECO:0000313" key="2">
    <source>
        <dbReference type="Proteomes" id="UP000019330"/>
    </source>
</evidence>
<evidence type="ECO:0000313" key="1">
    <source>
        <dbReference type="EMBL" id="AHH11138.1"/>
    </source>
</evidence>
<reference evidence="1" key="1">
    <citation type="submission" date="2013-04" db="EMBL/GenBank/DDBJ databases">
        <title>Comparative Genomics of Relapsing Fever Spirochetes.</title>
        <authorList>
            <person name="Schwan T.G."/>
            <person name="Raffel S.J."/>
            <person name="Porcella S.F."/>
            <person name="Martens C.A."/>
            <person name="Bruno D.P."/>
            <person name="Ricklefs S.M."/>
            <person name="Barbian K.B."/>
        </authorList>
    </citation>
    <scope>NUCLEOTIDE SEQUENCE</scope>
    <source>
        <strain evidence="1">Co53</strain>
        <plasmid evidence="1">unnamed</plasmid>
    </source>
</reference>
<dbReference type="Gene3D" id="1.10.3160.10">
    <property type="entry name" value="Bbcrasp-1"/>
    <property type="match status" value="1"/>
</dbReference>
<dbReference type="EMBL" id="CP005746">
    <property type="protein sequence ID" value="AHH11138.1"/>
    <property type="molecule type" value="Genomic_DNA"/>
</dbReference>